<dbReference type="Pfam" id="PF00169">
    <property type="entry name" value="PH"/>
    <property type="match status" value="1"/>
</dbReference>
<evidence type="ECO:0000256" key="1">
    <source>
        <dbReference type="SAM" id="MobiDB-lite"/>
    </source>
</evidence>
<dbReference type="InterPro" id="IPR050996">
    <property type="entry name" value="Docking_Protein_DOK"/>
</dbReference>
<dbReference type="GeneID" id="111251222"/>
<evidence type="ECO:0000313" key="5">
    <source>
        <dbReference type="Proteomes" id="UP000594260"/>
    </source>
</evidence>
<dbReference type="PROSITE" id="PS50003">
    <property type="entry name" value="PH_DOMAIN"/>
    <property type="match status" value="1"/>
</dbReference>
<dbReference type="GO" id="GO:0043410">
    <property type="term" value="P:positive regulation of MAPK cascade"/>
    <property type="evidence" value="ECO:0007669"/>
    <property type="project" value="TreeGrafter"/>
</dbReference>
<dbReference type="SMART" id="SM00233">
    <property type="entry name" value="PH"/>
    <property type="match status" value="1"/>
</dbReference>
<evidence type="ECO:0000259" key="2">
    <source>
        <dbReference type="PROSITE" id="PS50003"/>
    </source>
</evidence>
<dbReference type="GO" id="GO:0007265">
    <property type="term" value="P:Ras protein signal transduction"/>
    <property type="evidence" value="ECO:0007669"/>
    <property type="project" value="TreeGrafter"/>
</dbReference>
<keyword evidence="5" id="KW-1185">Reference proteome</keyword>
<accession>A0A7M7KBH2</accession>
<feature type="region of interest" description="Disordered" evidence="1">
    <location>
        <begin position="143"/>
        <end position="167"/>
    </location>
</feature>
<dbReference type="GO" id="GO:0007169">
    <property type="term" value="P:cell surface receptor protein tyrosine kinase signaling pathway"/>
    <property type="evidence" value="ECO:0007669"/>
    <property type="project" value="TreeGrafter"/>
</dbReference>
<reference evidence="4" key="1">
    <citation type="submission" date="2021-01" db="UniProtKB">
        <authorList>
            <consortium name="EnsemblMetazoa"/>
        </authorList>
    </citation>
    <scope>IDENTIFICATION</scope>
</reference>
<sequence>MREVDKENGERPVRKGYLLVPAWALVRKSWSRKFCALFDTSPQGVRRLELFDNEEQFEKGTGGKILVLEDAVKVQTISRKDSAKDNNHAHHKDKDTTYNIFEITTEKRSVQLRAESPAELQDWMDRIRKVAFPDKNQNIMHHNNNSNVELSHNMSSHNNNSDNSKPNGYAVRENDLYGAVEDTFCVKLVSTPASEKCGLDPTELNYVIVLTADSMILKYGDLNNLYANDEKSDKAIFEWHYAYIRRYGIVSGFFSFEAGRKCPSGEGLFSFDAPDVRKIFECLASYMKLAGEKRRQMKAAEASILVTGTPSTGRLAIAATGPDDAKAHGKSRLKLQLSAGSLDKDKVSHDENCEGCRQMSSSSSGSSTHENDSITFGRACAVPQTPVSSIAVYANITDPDSTTSHSASMVKKQNGHGSVALLNSINGPTRGPSVEHIVVGDGVEYARVVKTHSGPPPPPPAQKVTQSIAITRMQSIETLEQGAC</sequence>
<dbReference type="EnsemblMetazoa" id="XM_022807606">
    <property type="protein sequence ID" value="XP_022663341"/>
    <property type="gene ID" value="LOC111251222"/>
</dbReference>
<feature type="compositionally biased region" description="Low complexity" evidence="1">
    <location>
        <begin position="143"/>
        <end position="164"/>
    </location>
</feature>
<evidence type="ECO:0000259" key="3">
    <source>
        <dbReference type="PROSITE" id="PS51064"/>
    </source>
</evidence>
<dbReference type="RefSeq" id="XP_022663341.1">
    <property type="nucleotide sequence ID" value="XM_022807606.1"/>
</dbReference>
<organism evidence="4 5">
    <name type="scientific">Varroa destructor</name>
    <name type="common">Honeybee mite</name>
    <dbReference type="NCBI Taxonomy" id="109461"/>
    <lineage>
        <taxon>Eukaryota</taxon>
        <taxon>Metazoa</taxon>
        <taxon>Ecdysozoa</taxon>
        <taxon>Arthropoda</taxon>
        <taxon>Chelicerata</taxon>
        <taxon>Arachnida</taxon>
        <taxon>Acari</taxon>
        <taxon>Parasitiformes</taxon>
        <taxon>Mesostigmata</taxon>
        <taxon>Gamasina</taxon>
        <taxon>Dermanyssoidea</taxon>
        <taxon>Varroidae</taxon>
        <taxon>Varroa</taxon>
    </lineage>
</organism>
<dbReference type="InterPro" id="IPR011993">
    <property type="entry name" value="PH-like_dom_sf"/>
</dbReference>
<dbReference type="SMART" id="SM00310">
    <property type="entry name" value="PTBI"/>
    <property type="match status" value="1"/>
</dbReference>
<dbReference type="OrthoDB" id="6243387at2759"/>
<dbReference type="InterPro" id="IPR002404">
    <property type="entry name" value="IRS_PTB"/>
</dbReference>
<feature type="domain" description="PH" evidence="2">
    <location>
        <begin position="11"/>
        <end position="132"/>
    </location>
</feature>
<feature type="domain" description="IRS-type PTB" evidence="3">
    <location>
        <begin position="180"/>
        <end position="297"/>
    </location>
</feature>
<name>A0A7M7KBH2_VARDE</name>
<dbReference type="CDD" id="cd00821">
    <property type="entry name" value="PH"/>
    <property type="match status" value="1"/>
</dbReference>
<dbReference type="SUPFAM" id="SSF50729">
    <property type="entry name" value="PH domain-like"/>
    <property type="match status" value="2"/>
</dbReference>
<dbReference type="SMART" id="SM01244">
    <property type="entry name" value="IRS"/>
    <property type="match status" value="1"/>
</dbReference>
<dbReference type="Pfam" id="PF02174">
    <property type="entry name" value="IRS"/>
    <property type="match status" value="1"/>
</dbReference>
<dbReference type="KEGG" id="vde:111251222"/>
<dbReference type="PANTHER" id="PTHR21258:SF62">
    <property type="entry name" value="INSULIN RECEPTOR SUBSTRATE 1"/>
    <property type="match status" value="1"/>
</dbReference>
<dbReference type="InterPro" id="IPR001849">
    <property type="entry name" value="PH_domain"/>
</dbReference>
<dbReference type="AlphaFoldDB" id="A0A7M7KBH2"/>
<dbReference type="InParanoid" id="A0A7M7KBH2"/>
<dbReference type="PANTHER" id="PTHR21258">
    <property type="entry name" value="DOCKING PROTEIN RELATED"/>
    <property type="match status" value="1"/>
</dbReference>
<proteinExistence type="predicted"/>
<protein>
    <recommendedName>
        <fullName evidence="6">Insulin receptor substrate 1</fullName>
    </recommendedName>
</protein>
<dbReference type="Gene3D" id="2.30.29.30">
    <property type="entry name" value="Pleckstrin-homology domain (PH domain)/Phosphotyrosine-binding domain (PTB)"/>
    <property type="match status" value="2"/>
</dbReference>
<evidence type="ECO:0000313" key="4">
    <source>
        <dbReference type="EnsemblMetazoa" id="XP_022663341"/>
    </source>
</evidence>
<dbReference type="Proteomes" id="UP000594260">
    <property type="component" value="Unplaced"/>
</dbReference>
<evidence type="ECO:0008006" key="6">
    <source>
        <dbReference type="Google" id="ProtNLM"/>
    </source>
</evidence>
<dbReference type="PROSITE" id="PS51064">
    <property type="entry name" value="IRS_PTB"/>
    <property type="match status" value="1"/>
</dbReference>
<feature type="region of interest" description="Disordered" evidence="1">
    <location>
        <begin position="346"/>
        <end position="372"/>
    </location>
</feature>
<dbReference type="GO" id="GO:0005737">
    <property type="term" value="C:cytoplasm"/>
    <property type="evidence" value="ECO:0007669"/>
    <property type="project" value="TreeGrafter"/>
</dbReference>